<sequence>MVQVEMVQINGCEDTRSTIQPPNIRTDPTTEEATFNLGSKELSKGITLSEWLEMADNLEVELCWNRTKFSIARMALWSWASLVLARIVLSKKEKTHEIIVEDSEELYLVQRRKGAGIYDFEPLSSVLQFTYIGGCDNSHFHKKIARRRHMHSAHSPY</sequence>
<accession>A0A6A4GYX2</accession>
<keyword evidence="2" id="KW-1185">Reference proteome</keyword>
<dbReference type="EMBL" id="ML769654">
    <property type="protein sequence ID" value="KAE9390540.1"/>
    <property type="molecule type" value="Genomic_DNA"/>
</dbReference>
<reference evidence="1" key="1">
    <citation type="journal article" date="2019" name="Environ. Microbiol.">
        <title>Fungal ecological strategies reflected in gene transcription - a case study of two litter decomposers.</title>
        <authorList>
            <person name="Barbi F."/>
            <person name="Kohler A."/>
            <person name="Barry K."/>
            <person name="Baskaran P."/>
            <person name="Daum C."/>
            <person name="Fauchery L."/>
            <person name="Ihrmark K."/>
            <person name="Kuo A."/>
            <person name="LaButti K."/>
            <person name="Lipzen A."/>
            <person name="Morin E."/>
            <person name="Grigoriev I.V."/>
            <person name="Henrissat B."/>
            <person name="Lindahl B."/>
            <person name="Martin F."/>
        </authorList>
    </citation>
    <scope>NUCLEOTIDE SEQUENCE</scope>
    <source>
        <strain evidence="1">JB14</strain>
    </source>
</reference>
<proteinExistence type="predicted"/>
<gene>
    <name evidence="1" type="ORF">BT96DRAFT_946040</name>
</gene>
<dbReference type="Proteomes" id="UP000799118">
    <property type="component" value="Unassembled WGS sequence"/>
</dbReference>
<evidence type="ECO:0000313" key="2">
    <source>
        <dbReference type="Proteomes" id="UP000799118"/>
    </source>
</evidence>
<evidence type="ECO:0000313" key="1">
    <source>
        <dbReference type="EMBL" id="KAE9390540.1"/>
    </source>
</evidence>
<protein>
    <submittedName>
        <fullName evidence="1">Uncharacterized protein</fullName>
    </submittedName>
</protein>
<dbReference type="AlphaFoldDB" id="A0A6A4GYX2"/>
<name>A0A6A4GYX2_9AGAR</name>
<organism evidence="1 2">
    <name type="scientific">Gymnopus androsaceus JB14</name>
    <dbReference type="NCBI Taxonomy" id="1447944"/>
    <lineage>
        <taxon>Eukaryota</taxon>
        <taxon>Fungi</taxon>
        <taxon>Dikarya</taxon>
        <taxon>Basidiomycota</taxon>
        <taxon>Agaricomycotina</taxon>
        <taxon>Agaricomycetes</taxon>
        <taxon>Agaricomycetidae</taxon>
        <taxon>Agaricales</taxon>
        <taxon>Marasmiineae</taxon>
        <taxon>Omphalotaceae</taxon>
        <taxon>Gymnopus</taxon>
    </lineage>
</organism>